<evidence type="ECO:0000259" key="2">
    <source>
        <dbReference type="Pfam" id="PF17100"/>
    </source>
</evidence>
<accession>A0A0F4GLV3</accession>
<dbReference type="AlphaFoldDB" id="A0A0F4GLV3"/>
<keyword evidence="5" id="KW-1185">Reference proteome</keyword>
<dbReference type="STRING" id="1047168.A0A0F4GLV3"/>
<keyword evidence="1" id="KW-0677">Repeat</keyword>
<sequence>MATRPPRWHQAIARLSDKDKETLSPHSATTFDDLIQEIENQQEDLSIRDVLEKMSKWVKRFVKVGDTIVQYDTAHAALPWAGVRLILQVSMNNIDKHAAVLEGLEKITYLLAWSKIEEGNLSISYGAHDHLEKDFVPLYTHMLEFLARSIRFLRSKTKRLTAVLLSGDSKFAAHIKGMSDSKKATDSFTQQILSQTSHQQYDEVKKIVSQIADLERPIIRIEKRLDAQSEILDHQMKEEILKCSSAIPYWQHFQIVKPMPGTGHSGSGKSTLASILLRPLMSAHEQQSAPYPIYFFCSRNTAQPERAVPEQILRSLVRQASEPPGGALHSTLRARFESRRTAGEILGDEATEIIIETIKDRHMTYIVIDALDECDPQTRDVLIDALIEIPSRSTSLVKIFVTSRDTRTHITSRMNVYPAVAIDASRNQADVDLYVRRSVRTAIEKNKLLRTEKVDKDFEDKIVNSSAGRLERLPPALQQIYDDLYTLKMQEMGEEQGEVTRKILSWLLVAQKLLSTTELIELACAPDQPNMSTETVLDMCFDLVRLDRWQEDD</sequence>
<dbReference type="Pfam" id="PF24883">
    <property type="entry name" value="NPHP3_N"/>
    <property type="match status" value="1"/>
</dbReference>
<name>A0A0F4GLV3_9PEZI</name>
<dbReference type="Pfam" id="PF17100">
    <property type="entry name" value="NACHT_N"/>
    <property type="match status" value="1"/>
</dbReference>
<dbReference type="EMBL" id="LAFY01000406">
    <property type="protein sequence ID" value="KJX98386.1"/>
    <property type="molecule type" value="Genomic_DNA"/>
</dbReference>
<evidence type="ECO:0000256" key="1">
    <source>
        <dbReference type="ARBA" id="ARBA00022737"/>
    </source>
</evidence>
<reference evidence="4 5" key="1">
    <citation type="submission" date="2015-03" db="EMBL/GenBank/DDBJ databases">
        <title>RNA-seq based gene annotation and comparative genomics of four Zymoseptoria species reveal species-specific pathogenicity related genes and transposable element activity.</title>
        <authorList>
            <person name="Grandaubert J."/>
            <person name="Bhattacharyya A."/>
            <person name="Stukenbrock E.H."/>
        </authorList>
    </citation>
    <scope>NUCLEOTIDE SEQUENCE [LARGE SCALE GENOMIC DNA]</scope>
    <source>
        <strain evidence="4 5">Zb18110</strain>
    </source>
</reference>
<dbReference type="InterPro" id="IPR056884">
    <property type="entry name" value="NPHP3-like_N"/>
</dbReference>
<evidence type="ECO:0000259" key="3">
    <source>
        <dbReference type="Pfam" id="PF24883"/>
    </source>
</evidence>
<dbReference type="PANTHER" id="PTHR10039">
    <property type="entry name" value="AMELOGENIN"/>
    <property type="match status" value="1"/>
</dbReference>
<dbReference type="InterPro" id="IPR027417">
    <property type="entry name" value="P-loop_NTPase"/>
</dbReference>
<proteinExistence type="predicted"/>
<feature type="domain" description="Nephrocystin 3-like N-terminal" evidence="3">
    <location>
        <begin position="262"/>
        <end position="404"/>
    </location>
</feature>
<comment type="caution">
    <text evidence="4">The sequence shown here is derived from an EMBL/GenBank/DDBJ whole genome shotgun (WGS) entry which is preliminary data.</text>
</comment>
<dbReference type="Gene3D" id="3.40.50.300">
    <property type="entry name" value="P-loop containing nucleotide triphosphate hydrolases"/>
    <property type="match status" value="1"/>
</dbReference>
<dbReference type="InterPro" id="IPR031359">
    <property type="entry name" value="NACHT_N"/>
</dbReference>
<dbReference type="Proteomes" id="UP000033647">
    <property type="component" value="Unassembled WGS sequence"/>
</dbReference>
<dbReference type="SUPFAM" id="SSF52540">
    <property type="entry name" value="P-loop containing nucleoside triphosphate hydrolases"/>
    <property type="match status" value="1"/>
</dbReference>
<gene>
    <name evidence="4" type="ORF">TI39_contig414g00007</name>
</gene>
<evidence type="ECO:0000313" key="5">
    <source>
        <dbReference type="Proteomes" id="UP000033647"/>
    </source>
</evidence>
<organism evidence="4 5">
    <name type="scientific">Zymoseptoria brevis</name>
    <dbReference type="NCBI Taxonomy" id="1047168"/>
    <lineage>
        <taxon>Eukaryota</taxon>
        <taxon>Fungi</taxon>
        <taxon>Dikarya</taxon>
        <taxon>Ascomycota</taxon>
        <taxon>Pezizomycotina</taxon>
        <taxon>Dothideomycetes</taxon>
        <taxon>Dothideomycetidae</taxon>
        <taxon>Mycosphaerellales</taxon>
        <taxon>Mycosphaerellaceae</taxon>
        <taxon>Zymoseptoria</taxon>
    </lineage>
</organism>
<feature type="domain" description="NWD NACHT-NTPase N-terminal" evidence="2">
    <location>
        <begin position="18"/>
        <end position="162"/>
    </location>
</feature>
<evidence type="ECO:0008006" key="6">
    <source>
        <dbReference type="Google" id="ProtNLM"/>
    </source>
</evidence>
<dbReference type="OrthoDB" id="3905856at2759"/>
<evidence type="ECO:0000313" key="4">
    <source>
        <dbReference type="EMBL" id="KJX98386.1"/>
    </source>
</evidence>
<protein>
    <recommendedName>
        <fullName evidence="6">NACHT domain-containing protein</fullName>
    </recommendedName>
</protein>
<dbReference type="PANTHER" id="PTHR10039:SF16">
    <property type="entry name" value="GPI INOSITOL-DEACYLASE"/>
    <property type="match status" value="1"/>
</dbReference>